<accession>A0A6A5YIZ0</accession>
<evidence type="ECO:0000313" key="2">
    <source>
        <dbReference type="EMBL" id="KAF2107219.1"/>
    </source>
</evidence>
<feature type="transmembrane region" description="Helical" evidence="1">
    <location>
        <begin position="91"/>
        <end position="117"/>
    </location>
</feature>
<proteinExistence type="predicted"/>
<evidence type="ECO:0000313" key="3">
    <source>
        <dbReference type="Proteomes" id="UP000799770"/>
    </source>
</evidence>
<evidence type="ECO:0000256" key="1">
    <source>
        <dbReference type="SAM" id="Phobius"/>
    </source>
</evidence>
<reference evidence="2" key="1">
    <citation type="journal article" date="2020" name="Stud. Mycol.">
        <title>101 Dothideomycetes genomes: a test case for predicting lifestyles and emergence of pathogens.</title>
        <authorList>
            <person name="Haridas S."/>
            <person name="Albert R."/>
            <person name="Binder M."/>
            <person name="Bloem J."/>
            <person name="Labutti K."/>
            <person name="Salamov A."/>
            <person name="Andreopoulos B."/>
            <person name="Baker S."/>
            <person name="Barry K."/>
            <person name="Bills G."/>
            <person name="Bluhm B."/>
            <person name="Cannon C."/>
            <person name="Castanera R."/>
            <person name="Culley D."/>
            <person name="Daum C."/>
            <person name="Ezra D."/>
            <person name="Gonzalez J."/>
            <person name="Henrissat B."/>
            <person name="Kuo A."/>
            <person name="Liang C."/>
            <person name="Lipzen A."/>
            <person name="Lutzoni F."/>
            <person name="Magnuson J."/>
            <person name="Mondo S."/>
            <person name="Nolan M."/>
            <person name="Ohm R."/>
            <person name="Pangilinan J."/>
            <person name="Park H.-J."/>
            <person name="Ramirez L."/>
            <person name="Alfaro M."/>
            <person name="Sun H."/>
            <person name="Tritt A."/>
            <person name="Yoshinaga Y."/>
            <person name="Zwiers L.-H."/>
            <person name="Turgeon B."/>
            <person name="Goodwin S."/>
            <person name="Spatafora J."/>
            <person name="Crous P."/>
            <person name="Grigoriev I."/>
        </authorList>
    </citation>
    <scope>NUCLEOTIDE SEQUENCE</scope>
    <source>
        <strain evidence="2">CBS 627.86</strain>
    </source>
</reference>
<dbReference type="AlphaFoldDB" id="A0A6A5YIZ0"/>
<keyword evidence="1" id="KW-0812">Transmembrane</keyword>
<dbReference type="Proteomes" id="UP000799770">
    <property type="component" value="Unassembled WGS sequence"/>
</dbReference>
<protein>
    <submittedName>
        <fullName evidence="2">Uncharacterized protein</fullName>
    </submittedName>
</protein>
<keyword evidence="3" id="KW-1185">Reference proteome</keyword>
<keyword evidence="1" id="KW-1133">Transmembrane helix</keyword>
<organism evidence="2 3">
    <name type="scientific">Lophiotrema nucula</name>
    <dbReference type="NCBI Taxonomy" id="690887"/>
    <lineage>
        <taxon>Eukaryota</taxon>
        <taxon>Fungi</taxon>
        <taxon>Dikarya</taxon>
        <taxon>Ascomycota</taxon>
        <taxon>Pezizomycotina</taxon>
        <taxon>Dothideomycetes</taxon>
        <taxon>Pleosporomycetidae</taxon>
        <taxon>Pleosporales</taxon>
        <taxon>Lophiotremataceae</taxon>
        <taxon>Lophiotrema</taxon>
    </lineage>
</organism>
<keyword evidence="1" id="KW-0472">Membrane</keyword>
<gene>
    <name evidence="2" type="ORF">BDV96DRAFT_654066</name>
</gene>
<name>A0A6A5YIZ0_9PLEO</name>
<dbReference type="EMBL" id="ML977356">
    <property type="protein sequence ID" value="KAF2107219.1"/>
    <property type="molecule type" value="Genomic_DNA"/>
</dbReference>
<sequence length="138" mass="15613">MSNLPSNHESEAAEGPQGHEMFQPRAVSSDYKSSEVSFREPTALALLYTALKTPFEKLAVSEHFGSFPMKAEMAYIYHGVGDAANKRRNQYWHYALMNFAVRMGVLVVLYQLFRIWFRGLEGGRKGREIGLLLLGAVR</sequence>